<dbReference type="OrthoDB" id="774951at2759"/>
<feature type="compositionally biased region" description="Polar residues" evidence="1">
    <location>
        <begin position="354"/>
        <end position="365"/>
    </location>
</feature>
<feature type="compositionally biased region" description="Basic and acidic residues" evidence="1">
    <location>
        <begin position="470"/>
        <end position="486"/>
    </location>
</feature>
<dbReference type="SUPFAM" id="SSF56112">
    <property type="entry name" value="Protein kinase-like (PK-like)"/>
    <property type="match status" value="1"/>
</dbReference>
<feature type="compositionally biased region" description="Acidic residues" evidence="1">
    <location>
        <begin position="289"/>
        <end position="313"/>
    </location>
</feature>
<protein>
    <recommendedName>
        <fullName evidence="4">Protein kinase domain-containing protein</fullName>
    </recommendedName>
</protein>
<dbReference type="InterPro" id="IPR011009">
    <property type="entry name" value="Kinase-like_dom_sf"/>
</dbReference>
<dbReference type="Proteomes" id="UP000784294">
    <property type="component" value="Unassembled WGS sequence"/>
</dbReference>
<evidence type="ECO:0008006" key="4">
    <source>
        <dbReference type="Google" id="ProtNLM"/>
    </source>
</evidence>
<feature type="non-terminal residue" evidence="2">
    <location>
        <position position="1"/>
    </location>
</feature>
<reference evidence="2" key="1">
    <citation type="submission" date="2018-11" db="EMBL/GenBank/DDBJ databases">
        <authorList>
            <consortium name="Pathogen Informatics"/>
        </authorList>
    </citation>
    <scope>NUCLEOTIDE SEQUENCE</scope>
</reference>
<accession>A0A3S4ZPU6</accession>
<dbReference type="Gene3D" id="1.10.510.10">
    <property type="entry name" value="Transferase(Phosphotransferase) domain 1"/>
    <property type="match status" value="1"/>
</dbReference>
<feature type="compositionally biased region" description="Acidic residues" evidence="1">
    <location>
        <begin position="408"/>
        <end position="434"/>
    </location>
</feature>
<organism evidence="2 3">
    <name type="scientific">Protopolystoma xenopodis</name>
    <dbReference type="NCBI Taxonomy" id="117903"/>
    <lineage>
        <taxon>Eukaryota</taxon>
        <taxon>Metazoa</taxon>
        <taxon>Spiralia</taxon>
        <taxon>Lophotrochozoa</taxon>
        <taxon>Platyhelminthes</taxon>
        <taxon>Monogenea</taxon>
        <taxon>Polyopisthocotylea</taxon>
        <taxon>Polystomatidea</taxon>
        <taxon>Polystomatidae</taxon>
        <taxon>Protopolystoma</taxon>
    </lineage>
</organism>
<feature type="compositionally biased region" description="Low complexity" evidence="1">
    <location>
        <begin position="318"/>
        <end position="353"/>
    </location>
</feature>
<evidence type="ECO:0000313" key="3">
    <source>
        <dbReference type="Proteomes" id="UP000784294"/>
    </source>
</evidence>
<feature type="region of interest" description="Disordered" evidence="1">
    <location>
        <begin position="216"/>
        <end position="378"/>
    </location>
</feature>
<sequence>MRNRTHQCFKLNVLRQVSQAVGYLHSRSKPIVVRRLNSRNIFLEPRVILCLLDYSYQDCEYEMLGVVAIPNYLVRYTAPELFLASPRPSPSGPSTKFDPTKTASTDPDVVLPTDGGLNAARLAGEVGYSRAGHESFESPAEVAEKTGSKKVCGSRRPVTLLPEHCHLNQPRGFYVSEAERTNAAGHFASRAYLKRETVKTRSDKIGVYDTKVQKEVEATERSGHKKEEKETSESLDRSEECTKGAREHETEYAIEGVSTGEKDFVGVKGDSEESNRECDTEKTYKSEFEDMEEEEEEEVEEEEGEEEEEEAMEEMAHSLASSSPVSRTSSLSSTGSCTPSSSAVFSTTTASSANCCPSQLTSYASSPAGGWPYSPPKLDLPSIFSERVAWQTATEARTSFNRPRDLPTESEEADGEVFEAEVEESALGVEEDEKADDHDDQSSCSNLGCGAVGLRVHCCSDVVEPCGSRESNKSEATKKPDTEADV</sequence>
<feature type="region of interest" description="Disordered" evidence="1">
    <location>
        <begin position="394"/>
        <end position="443"/>
    </location>
</feature>
<evidence type="ECO:0000313" key="2">
    <source>
        <dbReference type="EMBL" id="VEL08888.1"/>
    </source>
</evidence>
<feature type="region of interest" description="Disordered" evidence="1">
    <location>
        <begin position="84"/>
        <end position="110"/>
    </location>
</feature>
<feature type="region of interest" description="Disordered" evidence="1">
    <location>
        <begin position="464"/>
        <end position="486"/>
    </location>
</feature>
<feature type="compositionally biased region" description="Basic and acidic residues" evidence="1">
    <location>
        <begin position="260"/>
        <end position="288"/>
    </location>
</feature>
<gene>
    <name evidence="2" type="ORF">PXEA_LOCUS2328</name>
</gene>
<keyword evidence="3" id="KW-1185">Reference proteome</keyword>
<name>A0A3S4ZPU6_9PLAT</name>
<feature type="compositionally biased region" description="Basic and acidic residues" evidence="1">
    <location>
        <begin position="216"/>
        <end position="251"/>
    </location>
</feature>
<proteinExistence type="predicted"/>
<dbReference type="EMBL" id="CAAALY010004975">
    <property type="protein sequence ID" value="VEL08888.1"/>
    <property type="molecule type" value="Genomic_DNA"/>
</dbReference>
<evidence type="ECO:0000256" key="1">
    <source>
        <dbReference type="SAM" id="MobiDB-lite"/>
    </source>
</evidence>
<comment type="caution">
    <text evidence="2">The sequence shown here is derived from an EMBL/GenBank/DDBJ whole genome shotgun (WGS) entry which is preliminary data.</text>
</comment>
<dbReference type="AlphaFoldDB" id="A0A3S4ZPU6"/>